<feature type="compositionally biased region" description="Basic residues" evidence="9">
    <location>
        <begin position="641"/>
        <end position="662"/>
    </location>
</feature>
<dbReference type="GO" id="GO:0000398">
    <property type="term" value="P:mRNA splicing, via spliceosome"/>
    <property type="evidence" value="ECO:0007669"/>
    <property type="project" value="UniProtKB-UniRule"/>
</dbReference>
<evidence type="ECO:0000256" key="2">
    <source>
        <dbReference type="ARBA" id="ARBA00007203"/>
    </source>
</evidence>
<dbReference type="EMBL" id="UZAL01035877">
    <property type="protein sequence ID" value="VDP68656.1"/>
    <property type="molecule type" value="Genomic_DNA"/>
</dbReference>
<dbReference type="PANTHER" id="PTHR12942:SF2">
    <property type="entry name" value="PRE-MRNA-SPLICING FACTOR SLU7"/>
    <property type="match status" value="1"/>
</dbReference>
<comment type="subunit">
    <text evidence="8">Associated with the spliceosome.</text>
</comment>
<comment type="function">
    <text evidence="8">Involved in pre-mRNA splicing.</text>
</comment>
<dbReference type="InterPro" id="IPR021715">
    <property type="entry name" value="Slu7_dom"/>
</dbReference>
<dbReference type="Pfam" id="PF11708">
    <property type="entry name" value="Slu7"/>
    <property type="match status" value="2"/>
</dbReference>
<evidence type="ECO:0000256" key="7">
    <source>
        <dbReference type="ARBA" id="ARBA00023242"/>
    </source>
</evidence>
<keyword evidence="6 8" id="KW-0508">mRNA splicing</keyword>
<evidence type="ECO:0000256" key="4">
    <source>
        <dbReference type="ARBA" id="ARBA00022664"/>
    </source>
</evidence>
<evidence type="ECO:0000313" key="12">
    <source>
        <dbReference type="Proteomes" id="UP000269396"/>
    </source>
</evidence>
<reference evidence="11 12" key="1">
    <citation type="submission" date="2018-11" db="EMBL/GenBank/DDBJ databases">
        <authorList>
            <consortium name="Pathogen Informatics"/>
        </authorList>
    </citation>
    <scope>NUCLEOTIDE SEQUENCE [LARGE SCALE GENOMIC DNA]</scope>
    <source>
        <strain>Denwood</strain>
        <strain evidence="12">Zambia</strain>
    </source>
</reference>
<proteinExistence type="inferred from homology"/>
<feature type="compositionally biased region" description="Basic residues" evidence="9">
    <location>
        <begin position="546"/>
        <end position="557"/>
    </location>
</feature>
<feature type="compositionally biased region" description="Acidic residues" evidence="9">
    <location>
        <begin position="119"/>
        <end position="128"/>
    </location>
</feature>
<dbReference type="InterPro" id="IPR039974">
    <property type="entry name" value="Splicing_factor_SLU7"/>
</dbReference>
<name>A0A3P8JQ26_9TREM</name>
<evidence type="ECO:0000313" key="11">
    <source>
        <dbReference type="EMBL" id="VDP68656.1"/>
    </source>
</evidence>
<feature type="compositionally biased region" description="Basic and acidic residues" evidence="9">
    <location>
        <begin position="596"/>
        <end position="640"/>
    </location>
</feature>
<feature type="region of interest" description="Disordered" evidence="9">
    <location>
        <begin position="502"/>
        <end position="579"/>
    </location>
</feature>
<organism evidence="11 12">
    <name type="scientific">Schistosoma mattheei</name>
    <dbReference type="NCBI Taxonomy" id="31246"/>
    <lineage>
        <taxon>Eukaryota</taxon>
        <taxon>Metazoa</taxon>
        <taxon>Spiralia</taxon>
        <taxon>Lophotrochozoa</taxon>
        <taxon>Platyhelminthes</taxon>
        <taxon>Trematoda</taxon>
        <taxon>Digenea</taxon>
        <taxon>Strigeidida</taxon>
        <taxon>Schistosomatoidea</taxon>
        <taxon>Schistosomatidae</taxon>
        <taxon>Schistosoma</taxon>
    </lineage>
</organism>
<dbReference type="Proteomes" id="UP000269396">
    <property type="component" value="Unassembled WGS sequence"/>
</dbReference>
<accession>A0A3P8JQ26</accession>
<dbReference type="AlphaFoldDB" id="A0A3P8JQ26"/>
<comment type="subcellular location">
    <subcellularLocation>
        <location evidence="1 8">Nucleus</location>
    </subcellularLocation>
</comment>
<evidence type="ECO:0000256" key="5">
    <source>
        <dbReference type="ARBA" id="ARBA00022728"/>
    </source>
</evidence>
<feature type="domain" description="Pre-mRNA-splicing factor SLU7" evidence="10">
    <location>
        <begin position="385"/>
        <end position="475"/>
    </location>
</feature>
<evidence type="ECO:0000256" key="8">
    <source>
        <dbReference type="RuleBase" id="RU367071"/>
    </source>
</evidence>
<gene>
    <name evidence="11" type="ORF">SMTD_LOCUS15455</name>
</gene>
<evidence type="ECO:0000256" key="9">
    <source>
        <dbReference type="SAM" id="MobiDB-lite"/>
    </source>
</evidence>
<dbReference type="GO" id="GO:0030628">
    <property type="term" value="F:pre-mRNA 3'-splice site binding"/>
    <property type="evidence" value="ECO:0007669"/>
    <property type="project" value="UniProtKB-UniRule"/>
</dbReference>
<evidence type="ECO:0000256" key="3">
    <source>
        <dbReference type="ARBA" id="ARBA00021377"/>
    </source>
</evidence>
<sequence>MKADNQKGLPRTELAGEPWSLAYAPPRGGTCVGAKYTGLDIAGDECQQVTLDLDYEGKRDRWNGYDPSEHKRIFEEYQRLEEARKIAKAKKLEEKLAKATEGSGGQEEPAASAAKPSLDDDGDFDAEDGDKYGDELDMPGQKFDSKQRQSIRNLRIREDTAKYLFNLDPNSAYYDSKTRAMRGNPFENSGKPESEVPFAGDNFVRYDGDVQDMIDRQVFAWEMHDKLGLDVHLQECCVDLGVWIASLIVEVSSALVVWRDIRLSTKGRVFCTAVRSVLLYGSETWLVRVEDIGRLLVFDHRCLRNIARISWDHRVSNTVVRKRVLGKDGKSIDEMKLHQLRWLGHVLRMPNHRLPRRGHQLRWLRHVLRMPNDRLPRRAMFSGIGADPTRLELLAKKVSKAKCDVQNKVRAEILERYGGHEHLESIPKELILGQWESYAEYSPTGRMIRGAEKPTVKSRYEEDVFNNNHTSVWGSYWFNGQWGYRCCHSLIKESYCLGEKSKETSFPEVPDGPTAVALLKPPPMPTDADTNFDNKANLENNTNRNVLKHKKRKHARSKSGSSSSSSSSSGSSSDSSEEGIVDCINENDHLRETVMEQSRSRFGSDKEIEEHPTDTKTIENRNKELARSEARRERIRVQRADKKKKRKDHLKKSSKNKHKRKRNESSSSSSAESVEGIEEVQERLIQEAIRKERERLKAVDEYLAMDERKRPYNSLADVKAPTAEEMEAYYRTKVNRDDPMSHFV</sequence>
<feature type="domain" description="Pre-mRNA-splicing factor SLU7" evidence="10">
    <location>
        <begin position="53"/>
        <end position="234"/>
    </location>
</feature>
<evidence type="ECO:0000256" key="1">
    <source>
        <dbReference type="ARBA" id="ARBA00004123"/>
    </source>
</evidence>
<dbReference type="PANTHER" id="PTHR12942">
    <property type="entry name" value="STEP II SPLICING FACTOR SLU7"/>
    <property type="match status" value="1"/>
</dbReference>
<comment type="similarity">
    <text evidence="2 8">Belongs to the SLU7 family.</text>
</comment>
<keyword evidence="4 8" id="KW-0507">mRNA processing</keyword>
<dbReference type="GO" id="GO:0005681">
    <property type="term" value="C:spliceosomal complex"/>
    <property type="evidence" value="ECO:0007669"/>
    <property type="project" value="UniProtKB-UniRule"/>
</dbReference>
<keyword evidence="7 8" id="KW-0539">Nucleus</keyword>
<protein>
    <recommendedName>
        <fullName evidence="3 8">Pre-mRNA-splicing factor SLU7</fullName>
    </recommendedName>
</protein>
<feature type="region of interest" description="Disordered" evidence="9">
    <location>
        <begin position="596"/>
        <end position="677"/>
    </location>
</feature>
<feature type="compositionally biased region" description="Polar residues" evidence="9">
    <location>
        <begin position="528"/>
        <end position="545"/>
    </location>
</feature>
<evidence type="ECO:0000256" key="6">
    <source>
        <dbReference type="ARBA" id="ARBA00023187"/>
    </source>
</evidence>
<evidence type="ECO:0000259" key="10">
    <source>
        <dbReference type="Pfam" id="PF11708"/>
    </source>
</evidence>
<keyword evidence="5 8" id="KW-0747">Spliceosome</keyword>
<keyword evidence="12" id="KW-1185">Reference proteome</keyword>
<feature type="region of interest" description="Disordered" evidence="9">
    <location>
        <begin position="1"/>
        <end position="20"/>
    </location>
</feature>
<feature type="region of interest" description="Disordered" evidence="9">
    <location>
        <begin position="97"/>
        <end position="151"/>
    </location>
</feature>
<feature type="compositionally biased region" description="Low complexity" evidence="9">
    <location>
        <begin position="558"/>
        <end position="574"/>
    </location>
</feature>